<evidence type="ECO:0000313" key="2">
    <source>
        <dbReference type="EMBL" id="TKC07924.1"/>
    </source>
</evidence>
<dbReference type="OrthoDB" id="765646at2"/>
<reference evidence="2 3" key="1">
    <citation type="submission" date="2019-04" db="EMBL/GenBank/DDBJ databases">
        <title>Pedobacter sp. RP-3-22 sp. nov., isolated from Arctic soil.</title>
        <authorList>
            <person name="Dahal R.H."/>
            <person name="Kim D.-U."/>
        </authorList>
    </citation>
    <scope>NUCLEOTIDE SEQUENCE [LARGE SCALE GENOMIC DNA]</scope>
    <source>
        <strain evidence="2 3">RP-3-22</strain>
    </source>
</reference>
<dbReference type="AlphaFoldDB" id="A0A4U1CJW1"/>
<protein>
    <submittedName>
        <fullName evidence="2">Uncharacterized protein</fullName>
    </submittedName>
</protein>
<accession>A0A4U1CJW1</accession>
<comment type="caution">
    <text evidence="2">The sequence shown here is derived from an EMBL/GenBank/DDBJ whole genome shotgun (WGS) entry which is preliminary data.</text>
</comment>
<keyword evidence="3" id="KW-1185">Reference proteome</keyword>
<dbReference type="RefSeq" id="WP_136841376.1">
    <property type="nucleotide sequence ID" value="NZ_SWBR01000003.1"/>
</dbReference>
<feature type="transmembrane region" description="Helical" evidence="1">
    <location>
        <begin position="102"/>
        <end position="124"/>
    </location>
</feature>
<keyword evidence="1" id="KW-1133">Transmembrane helix</keyword>
<name>A0A4U1CJW1_9SPHI</name>
<dbReference type="Proteomes" id="UP000309488">
    <property type="component" value="Unassembled WGS sequence"/>
</dbReference>
<evidence type="ECO:0000256" key="1">
    <source>
        <dbReference type="SAM" id="Phobius"/>
    </source>
</evidence>
<organism evidence="2 3">
    <name type="scientific">Pedobacter polaris</name>
    <dbReference type="NCBI Taxonomy" id="2571273"/>
    <lineage>
        <taxon>Bacteria</taxon>
        <taxon>Pseudomonadati</taxon>
        <taxon>Bacteroidota</taxon>
        <taxon>Sphingobacteriia</taxon>
        <taxon>Sphingobacteriales</taxon>
        <taxon>Sphingobacteriaceae</taxon>
        <taxon>Pedobacter</taxon>
    </lineage>
</organism>
<keyword evidence="1" id="KW-0472">Membrane</keyword>
<proteinExistence type="predicted"/>
<evidence type="ECO:0000313" key="3">
    <source>
        <dbReference type="Proteomes" id="UP000309488"/>
    </source>
</evidence>
<feature type="transmembrane region" description="Helical" evidence="1">
    <location>
        <begin position="76"/>
        <end position="93"/>
    </location>
</feature>
<dbReference type="EMBL" id="SWBR01000003">
    <property type="protein sequence ID" value="TKC07924.1"/>
    <property type="molecule type" value="Genomic_DNA"/>
</dbReference>
<sequence>MKIILIILLCLVSDVVCKAQLKPKYNIKVVEKNKHHIRGVFYAVTDKELVLLKHNRDTVKLSFNQIKDLYISKRGVIFPFMALGAGVALVAAAESELPLEQAAYIVAGIPVGIAVGNLVGQLFANKRFYRGLEVSDFPNIRADLEKYTQIIYQPLTN</sequence>
<gene>
    <name evidence="2" type="ORF">FA048_12220</name>
</gene>
<keyword evidence="1" id="KW-0812">Transmembrane</keyword>